<accession>A0A4R4DKH6</accession>
<keyword evidence="2" id="KW-1185">Reference proteome</keyword>
<evidence type="ECO:0008006" key="3">
    <source>
        <dbReference type="Google" id="ProtNLM"/>
    </source>
</evidence>
<dbReference type="OrthoDB" id="118340at2"/>
<reference evidence="1 2" key="1">
    <citation type="submission" date="2019-03" db="EMBL/GenBank/DDBJ databases">
        <title>Paracraurococcus aquatilis NE82 genome sequence.</title>
        <authorList>
            <person name="Zhao Y."/>
            <person name="Du Z."/>
        </authorList>
    </citation>
    <scope>NUCLEOTIDE SEQUENCE [LARGE SCALE GENOMIC DNA]</scope>
    <source>
        <strain evidence="1 2">NE82</strain>
    </source>
</reference>
<dbReference type="SUPFAM" id="SSF53448">
    <property type="entry name" value="Nucleotide-diphospho-sugar transferases"/>
    <property type="match status" value="1"/>
</dbReference>
<evidence type="ECO:0000313" key="1">
    <source>
        <dbReference type="EMBL" id="TCZ60916.1"/>
    </source>
</evidence>
<dbReference type="Proteomes" id="UP000295023">
    <property type="component" value="Unassembled WGS sequence"/>
</dbReference>
<comment type="caution">
    <text evidence="1">The sequence shown here is derived from an EMBL/GenBank/DDBJ whole genome shotgun (WGS) entry which is preliminary data.</text>
</comment>
<evidence type="ECO:0000313" key="2">
    <source>
        <dbReference type="Proteomes" id="UP000295023"/>
    </source>
</evidence>
<dbReference type="RefSeq" id="WP_132290320.1">
    <property type="nucleotide sequence ID" value="NZ_SKBM01000012.1"/>
</dbReference>
<organism evidence="1 2">
    <name type="scientific">Roseicella aquatilis</name>
    <dbReference type="NCBI Taxonomy" id="2527868"/>
    <lineage>
        <taxon>Bacteria</taxon>
        <taxon>Pseudomonadati</taxon>
        <taxon>Pseudomonadota</taxon>
        <taxon>Alphaproteobacteria</taxon>
        <taxon>Acetobacterales</taxon>
        <taxon>Roseomonadaceae</taxon>
        <taxon>Roseicella</taxon>
    </lineage>
</organism>
<dbReference type="AlphaFoldDB" id="A0A4R4DKH6"/>
<dbReference type="EMBL" id="SKBM01000012">
    <property type="protein sequence ID" value="TCZ60916.1"/>
    <property type="molecule type" value="Genomic_DNA"/>
</dbReference>
<sequence length="336" mass="38188">MSEVHCFTSASFAYLDRVRVLAETLRRHHPDWKLWFCLVDEEPPGFAFDPAEEQIDGVVRISELDLPPLKPWMFKHDVVELCTAVKGAMLCRLLDGGADKVVYLDPDIAVFGSMADMIGRLDQHDVVLTPHQVEPDDDVQAIHDNEIGSLKWGIYNLGFLAVAGTANGRRFARWWRDRLFEHCYDEVPEGLFTDQKWCDLAPALFDGVHVLRDPGYNVASWNLSRRRVTIGEDGVIRAGAQPLRFFHFTKVTASGEVMLERYAGGRVEIFELMHWYRSRLAAHRPANLPKGWWAFGHYADGTPVPRAHRRKYRDRSDLQARYPDPFAAGSAAIADG</sequence>
<dbReference type="Gene3D" id="3.90.550.10">
    <property type="entry name" value="Spore Coat Polysaccharide Biosynthesis Protein SpsA, Chain A"/>
    <property type="match status" value="1"/>
</dbReference>
<protein>
    <recommendedName>
        <fullName evidence="3">Glycosyl transferase</fullName>
    </recommendedName>
</protein>
<gene>
    <name evidence="1" type="ORF">EXY23_14190</name>
</gene>
<dbReference type="InterPro" id="IPR029044">
    <property type="entry name" value="Nucleotide-diphossugar_trans"/>
</dbReference>
<name>A0A4R4DKH6_9PROT</name>
<proteinExistence type="predicted"/>